<dbReference type="EMBL" id="LSBJ02000003">
    <property type="protein sequence ID" value="OAQ58174.1"/>
    <property type="molecule type" value="Genomic_DNA"/>
</dbReference>
<dbReference type="Proteomes" id="UP000078397">
    <property type="component" value="Unassembled WGS sequence"/>
</dbReference>
<organism evidence="1 2">
    <name type="scientific">Pochonia chlamydosporia 170</name>
    <dbReference type="NCBI Taxonomy" id="1380566"/>
    <lineage>
        <taxon>Eukaryota</taxon>
        <taxon>Fungi</taxon>
        <taxon>Dikarya</taxon>
        <taxon>Ascomycota</taxon>
        <taxon>Pezizomycotina</taxon>
        <taxon>Sordariomycetes</taxon>
        <taxon>Hypocreomycetidae</taxon>
        <taxon>Hypocreales</taxon>
        <taxon>Clavicipitaceae</taxon>
        <taxon>Pochonia</taxon>
    </lineage>
</organism>
<evidence type="ECO:0000313" key="2">
    <source>
        <dbReference type="Proteomes" id="UP000078397"/>
    </source>
</evidence>
<dbReference type="GeneID" id="28854287"/>
<dbReference type="KEGG" id="pchm:VFPPC_12396"/>
<keyword evidence="2" id="KW-1185">Reference proteome</keyword>
<evidence type="ECO:0000313" key="1">
    <source>
        <dbReference type="EMBL" id="OAQ58174.1"/>
    </source>
</evidence>
<accession>A0A179EYA7</accession>
<dbReference type="AlphaFoldDB" id="A0A179EYA7"/>
<reference evidence="1 2" key="1">
    <citation type="journal article" date="2016" name="PLoS Pathog.">
        <title>Biosynthesis of antibiotic leucinostatins in bio-control fungus Purpureocillium lilacinum and their inhibition on phytophthora revealed by genome mining.</title>
        <authorList>
            <person name="Wang G."/>
            <person name="Liu Z."/>
            <person name="Lin R."/>
            <person name="Li E."/>
            <person name="Mao Z."/>
            <person name="Ling J."/>
            <person name="Yang Y."/>
            <person name="Yin W.B."/>
            <person name="Xie B."/>
        </authorList>
    </citation>
    <scope>NUCLEOTIDE SEQUENCE [LARGE SCALE GENOMIC DNA]</scope>
    <source>
        <strain evidence="1">170</strain>
    </source>
</reference>
<protein>
    <submittedName>
        <fullName evidence="1">Uncharacterized protein</fullName>
    </submittedName>
</protein>
<dbReference type="RefSeq" id="XP_018136380.1">
    <property type="nucleotide sequence ID" value="XM_018290293.1"/>
</dbReference>
<proteinExistence type="predicted"/>
<name>A0A179EYA7_METCM</name>
<comment type="caution">
    <text evidence="1">The sequence shown here is derived from an EMBL/GenBank/DDBJ whole genome shotgun (WGS) entry which is preliminary data.</text>
</comment>
<gene>
    <name evidence="1" type="ORF">VFPPC_12396</name>
</gene>
<sequence>MRGTIEPGAQVGQPCTATTNLTITIPYGAAWGYNPKHARIQQQLLCAGPLSCHARFYKRDTQVSFVVRFVALEPLAQPRRRLVAHPQRHHPVIYQPEKDRNEYSWGLGGRNSVASTSQLSGRTVGMCQP</sequence>